<reference evidence="11" key="5">
    <citation type="submission" date="2025-05" db="UniProtKB">
        <authorList>
            <consortium name="Ensembl"/>
        </authorList>
    </citation>
    <scope>IDENTIFICATION</scope>
</reference>
<comment type="similarity">
    <text evidence="5">Belongs to the TRAFAC class translation factor GTPase superfamily. Bms1-like GTPase family. TSR1 subfamily.</text>
</comment>
<evidence type="ECO:0000256" key="2">
    <source>
        <dbReference type="ARBA" id="ARBA00022517"/>
    </source>
</evidence>
<evidence type="ECO:0000256" key="3">
    <source>
        <dbReference type="ARBA" id="ARBA00023242"/>
    </source>
</evidence>
<dbReference type="GeneID" id="107380118"/>
<comment type="subcellular location">
    <subcellularLocation>
        <location evidence="1">Nucleus</location>
        <location evidence="1">Nucleolus</location>
    </subcellularLocation>
</comment>
<dbReference type="GO" id="GO:0000479">
    <property type="term" value="P:endonucleolytic cleavage of tricistronic rRNA transcript (SSU-rRNA, 5.8S rRNA, LSU-rRNA)"/>
    <property type="evidence" value="ECO:0007669"/>
    <property type="project" value="TreeGrafter"/>
</dbReference>
<dbReference type="PANTHER" id="PTHR12858:SF1">
    <property type="entry name" value="PRE-RRNA-PROCESSING PROTEIN TSR1 HOMOLOG"/>
    <property type="match status" value="1"/>
</dbReference>
<dbReference type="Pfam" id="PF04950">
    <property type="entry name" value="RIBIOP_C"/>
    <property type="match status" value="1"/>
</dbReference>
<name>A0A1A7ZF12_NOTFU</name>
<dbReference type="GO" id="GO:0003924">
    <property type="term" value="F:GTPase activity"/>
    <property type="evidence" value="ECO:0007669"/>
    <property type="project" value="TreeGrafter"/>
</dbReference>
<dbReference type="Pfam" id="PF22298">
    <property type="entry name" value="Tsr1_G-like"/>
    <property type="match status" value="1"/>
</dbReference>
<dbReference type="InterPro" id="IPR012948">
    <property type="entry name" value="AARP2CN"/>
</dbReference>
<dbReference type="SMART" id="SM01362">
    <property type="entry name" value="DUF663"/>
    <property type="match status" value="1"/>
</dbReference>
<evidence type="ECO:0000256" key="6">
    <source>
        <dbReference type="ARBA" id="ARBA00040070"/>
    </source>
</evidence>
<dbReference type="CTD" id="55720"/>
<gene>
    <name evidence="10 11" type="primary">TSR1</name>
    <name evidence="9" type="ORF">G4P62_006267</name>
</gene>
<keyword evidence="3" id="KW-0539">Nucleus</keyword>
<evidence type="ECO:0000256" key="1">
    <source>
        <dbReference type="ARBA" id="ARBA00004604"/>
    </source>
</evidence>
<dbReference type="OrthoDB" id="119302at2759"/>
<evidence type="ECO:0000259" key="8">
    <source>
        <dbReference type="PROSITE" id="PS51714"/>
    </source>
</evidence>
<dbReference type="GeneTree" id="ENSGT00940000153195"/>
<proteinExistence type="inferred from homology"/>
<keyword evidence="2" id="KW-0690">Ribosome biogenesis</keyword>
<evidence type="ECO:0000313" key="11">
    <source>
        <dbReference type="Ensembl" id="ENSNFUP00015004450.1"/>
    </source>
</evidence>
<reference evidence="9" key="4">
    <citation type="submission" date="2020-03" db="EMBL/GenBank/DDBJ databases">
        <title>Intra-Species Differences in Population Size shape Life History and Genome Evolution.</title>
        <authorList>
            <person name="Willemsen D."/>
            <person name="Cui R."/>
            <person name="Valenzano D.R."/>
        </authorList>
    </citation>
    <scope>NUCLEOTIDE SEQUENCE</scope>
    <source>
        <strain evidence="9">GRZ</strain>
        <tissue evidence="9">Whole</tissue>
    </source>
</reference>
<feature type="compositionally biased region" description="Basic residues" evidence="7">
    <location>
        <begin position="58"/>
        <end position="69"/>
    </location>
</feature>
<dbReference type="GO" id="GO:0034511">
    <property type="term" value="F:U3 snoRNA binding"/>
    <property type="evidence" value="ECO:0007669"/>
    <property type="project" value="TreeGrafter"/>
</dbReference>
<dbReference type="Bgee" id="ENSNFUG00015002204">
    <property type="expression patterns" value="Expressed in liver and 3 other cell types or tissues"/>
</dbReference>
<comment type="function">
    <text evidence="4">Required during maturation of the 40S ribosomal subunit in the nucleolus.</text>
</comment>
<dbReference type="InterPro" id="IPR030387">
    <property type="entry name" value="G_Bms1/Tsr1_dom"/>
</dbReference>
<dbReference type="OMA" id="MNLPRFK"/>
<dbReference type="Pfam" id="PF08142">
    <property type="entry name" value="AARP2CN"/>
    <property type="match status" value="1"/>
</dbReference>
<dbReference type="InterPro" id="IPR039761">
    <property type="entry name" value="Bms1/Tsr1"/>
</dbReference>
<dbReference type="EMBL" id="HADY01002749">
    <property type="protein sequence ID" value="SBP41234.1"/>
    <property type="molecule type" value="Transcribed_RNA"/>
</dbReference>
<dbReference type="SMART" id="SM00785">
    <property type="entry name" value="AARP2CN"/>
    <property type="match status" value="1"/>
</dbReference>
<keyword evidence="12" id="KW-1185">Reference proteome</keyword>
<feature type="domain" description="Bms1-type G" evidence="8">
    <location>
        <begin position="88"/>
        <end position="252"/>
    </location>
</feature>
<dbReference type="Ensembl" id="ENSNFUT00015004702.1">
    <property type="protein sequence ID" value="ENSNFUP00015004450.1"/>
    <property type="gene ID" value="ENSNFUG00015002204.1"/>
</dbReference>
<feature type="region of interest" description="Disordered" evidence="7">
    <location>
        <begin position="414"/>
        <end position="490"/>
    </location>
</feature>
<evidence type="ECO:0000256" key="7">
    <source>
        <dbReference type="SAM" id="MobiDB-lite"/>
    </source>
</evidence>
<feature type="compositionally biased region" description="Acidic residues" evidence="7">
    <location>
        <begin position="463"/>
        <end position="476"/>
    </location>
</feature>
<dbReference type="GO" id="GO:0000462">
    <property type="term" value="P:maturation of SSU-rRNA from tricistronic rRNA transcript (SSU-rRNA, 5.8S rRNA, LSU-rRNA)"/>
    <property type="evidence" value="ECO:0007669"/>
    <property type="project" value="TreeGrafter"/>
</dbReference>
<dbReference type="AlphaFoldDB" id="A0A1A7ZF12"/>
<dbReference type="GO" id="GO:0030688">
    <property type="term" value="C:preribosome, small subunit precursor"/>
    <property type="evidence" value="ECO:0007669"/>
    <property type="project" value="TreeGrafter"/>
</dbReference>
<dbReference type="RefSeq" id="XP_015806674.1">
    <property type="nucleotide sequence ID" value="XM_015951188.3"/>
</dbReference>
<organism evidence="10">
    <name type="scientific">Nothobranchius furzeri</name>
    <name type="common">Turquoise killifish</name>
    <dbReference type="NCBI Taxonomy" id="105023"/>
    <lineage>
        <taxon>Eukaryota</taxon>
        <taxon>Metazoa</taxon>
        <taxon>Chordata</taxon>
        <taxon>Craniata</taxon>
        <taxon>Vertebrata</taxon>
        <taxon>Euteleostomi</taxon>
        <taxon>Actinopterygii</taxon>
        <taxon>Neopterygii</taxon>
        <taxon>Teleostei</taxon>
        <taxon>Neoteleostei</taxon>
        <taxon>Acanthomorphata</taxon>
        <taxon>Ovalentaria</taxon>
        <taxon>Atherinomorphae</taxon>
        <taxon>Cyprinodontiformes</taxon>
        <taxon>Nothobranchiidae</taxon>
        <taxon>Nothobranchius</taxon>
    </lineage>
</organism>
<reference evidence="10" key="3">
    <citation type="submission" date="2016-06" db="EMBL/GenBank/DDBJ databases">
        <title>The genome of a short-lived fish provides insights into sex chromosome evolution and the genetic control of aging.</title>
        <authorList>
            <person name="Reichwald K."/>
            <person name="Felder M."/>
            <person name="Petzold A."/>
            <person name="Koch P."/>
            <person name="Groth M."/>
            <person name="Platzer M."/>
        </authorList>
    </citation>
    <scope>NUCLEOTIDE SEQUENCE</scope>
    <source>
        <tissue evidence="10">Brain</tissue>
    </source>
</reference>
<dbReference type="KEGG" id="nfu:107380118"/>
<feature type="compositionally biased region" description="Basic and acidic residues" evidence="7">
    <location>
        <begin position="31"/>
        <end position="40"/>
    </location>
</feature>
<sequence length="831" mass="94414">MAANEEKQQGHRAGVYKQKNKEHKHGKHRTKGEIERENKGRVSVMSLTKKQSKEQKKMDRRHKASQLRKNKKDMVLMEKRRLGTRDGPPHLVAVVSLHAGADAAAVIKLLCGEGAGGLVRQEQCVSGVGDSFGLILPRFKQRFTLLTQSTADMHSLLDVAKVADSLVFVLDPAEGWDSYGDYCLSCLFAQGLPSHALVCQGVCDIPVKKRVESRKTLSKITEVRFPDARLFPLDTDQDATLLLRHLGCQKQRKLGFRTRRPHLLAQQVTFTPNCPAEGARSGPTGLGTLRVSGYVRGRALRVDRLVHISGHGDFQLSQIDAPSDPLPLIFTTTRPVKPSKGGDFEMQDGGENEAPVRVLMKADPSCQESLQTEAEVDPMDGEQTWPTESELMEAEEARKSKRVMKVPKGTSDYQATWIVDEDEEENDDLDEESSDDDDDLLDEAMDGDEEENNSQEPASCCASEEEEEEEEEEEVCSTERAGADQRYDEHMDEAAEEEGLKRYREARSHEMFPDEVDTPIDSPARIRFQRYRGLKSFRSSPWDPMENLPLDYSRIFQFQSFERTRRRVLAEAAAEEEGAMVGWYVTLHIVDVPSSVMESVQSGKPLVLVSLLPHEQKMSVMHVLVHRHPSNTEPIKSKEELVFHCGYRRFRASPIFSQHTSADKHKMERFLRPDAPTVVSVYAPITFPPAGVLLFKQRDDGVQDLVATGSLLSCDPRRVVLKRIVLSGHPFKINRRSAVVRYMFFNREDIMWFKPVELRTKWGRRGHIKEALGTHGHMKCVFDNQLRSQDTVLMNLYKRAYPHWTYDPYVPSTLPWFKRDTMLDLDELDME</sequence>
<dbReference type="InterPro" id="IPR007034">
    <property type="entry name" value="BMS1_TSR1_C"/>
</dbReference>
<reference evidence="11" key="1">
    <citation type="submission" date="2014-08" db="EMBL/GenBank/DDBJ databases">
        <authorList>
            <person name="Senf B."/>
            <person name="Petzold A."/>
            <person name="Downie B.R."/>
            <person name="Koch P."/>
            <person name="Platzer M."/>
        </authorList>
    </citation>
    <scope>NUCLEOTIDE SEQUENCE [LARGE SCALE GENOMIC DNA]</scope>
    <source>
        <strain evidence="11">GRZ</strain>
    </source>
</reference>
<evidence type="ECO:0000256" key="5">
    <source>
        <dbReference type="ARBA" id="ARBA00038288"/>
    </source>
</evidence>
<evidence type="ECO:0000313" key="9">
    <source>
        <dbReference type="EMBL" id="KAF7218663.1"/>
    </source>
</evidence>
<feature type="compositionally biased region" description="Basic and acidic residues" evidence="7">
    <location>
        <begin position="481"/>
        <end position="490"/>
    </location>
</feature>
<feature type="region of interest" description="Disordered" evidence="7">
    <location>
        <begin position="1"/>
        <end position="69"/>
    </location>
</feature>
<protein>
    <recommendedName>
        <fullName evidence="6">Pre-rRNA-processing protein TSR1 homolog</fullName>
    </recommendedName>
</protein>
<feature type="compositionally biased region" description="Basic residues" evidence="7">
    <location>
        <begin position="18"/>
        <end position="30"/>
    </location>
</feature>
<dbReference type="PROSITE" id="PS51714">
    <property type="entry name" value="G_BMS1"/>
    <property type="match status" value="1"/>
</dbReference>
<dbReference type="EMBL" id="JAAVVJ010000007">
    <property type="protein sequence ID" value="KAF7218663.1"/>
    <property type="molecule type" value="Genomic_DNA"/>
</dbReference>
<evidence type="ECO:0000256" key="4">
    <source>
        <dbReference type="ARBA" id="ARBA00037087"/>
    </source>
</evidence>
<dbReference type="GO" id="GO:0005525">
    <property type="term" value="F:GTP binding"/>
    <property type="evidence" value="ECO:0007669"/>
    <property type="project" value="TreeGrafter"/>
</dbReference>
<feature type="compositionally biased region" description="Acidic residues" evidence="7">
    <location>
        <begin position="419"/>
        <end position="453"/>
    </location>
</feature>
<dbReference type="Proteomes" id="UP000822369">
    <property type="component" value="Chromosome 7"/>
</dbReference>
<reference evidence="10" key="2">
    <citation type="submission" date="2016-05" db="EMBL/GenBank/DDBJ databases">
        <authorList>
            <person name="Lavstsen T."/>
            <person name="Jespersen J.S."/>
        </authorList>
    </citation>
    <scope>NUCLEOTIDE SEQUENCE</scope>
    <source>
        <tissue evidence="10">Brain</tissue>
    </source>
</reference>
<evidence type="ECO:0000313" key="10">
    <source>
        <dbReference type="EMBL" id="SBP41234.1"/>
    </source>
</evidence>
<dbReference type="GO" id="GO:0005730">
    <property type="term" value="C:nucleolus"/>
    <property type="evidence" value="ECO:0007669"/>
    <property type="project" value="UniProtKB-SubCell"/>
</dbReference>
<dbReference type="PANTHER" id="PTHR12858">
    <property type="entry name" value="RIBOSOME BIOGENESIS PROTEIN"/>
    <property type="match status" value="1"/>
</dbReference>
<dbReference type="Proteomes" id="UP000694548">
    <property type="component" value="Chromosome sgr06"/>
</dbReference>
<evidence type="ECO:0000313" key="12">
    <source>
        <dbReference type="Proteomes" id="UP000694548"/>
    </source>
</evidence>
<accession>A0A1A7ZF12</accession>